<reference evidence="1 2" key="1">
    <citation type="submission" date="2017-04" db="EMBL/GenBank/DDBJ databases">
        <title>Bacillus krulwichiae AM31D Genome sequencing and assembly.</title>
        <authorList>
            <person name="Krulwich T.A."/>
            <person name="Anastor L."/>
            <person name="Ehrlich R."/>
            <person name="Ehrlich G.D."/>
            <person name="Janto B."/>
        </authorList>
    </citation>
    <scope>NUCLEOTIDE SEQUENCE [LARGE SCALE GENOMIC DNA]</scope>
    <source>
        <strain evidence="1 2">AM31D</strain>
    </source>
</reference>
<keyword evidence="2" id="KW-1185">Reference proteome</keyword>
<sequence length="185" mass="22161">MRLNDPLVTSFLYNGKEYDIDLAFDNVLDLFDVLEDKTLRDYEKAEINLELLLNESLKGKEAIDLWNYVYEHFIEIKNKQPIEYDRLGNPMPVKENEKERFIDLDKDAEYIFASFQQAYHINLYQQQGKLHWHEFQSLLNGLPSNTIMQRIIQIRMWKPSKGESSEYKQSMRELQKVYALEEVKE</sequence>
<proteinExistence type="predicted"/>
<dbReference type="AlphaFoldDB" id="A0A1X9M5S4"/>
<organism evidence="1 2">
    <name type="scientific">Halalkalibacter krulwichiae</name>
    <dbReference type="NCBI Taxonomy" id="199441"/>
    <lineage>
        <taxon>Bacteria</taxon>
        <taxon>Bacillati</taxon>
        <taxon>Bacillota</taxon>
        <taxon>Bacilli</taxon>
        <taxon>Bacillales</taxon>
        <taxon>Bacillaceae</taxon>
        <taxon>Halalkalibacter</taxon>
    </lineage>
</organism>
<dbReference type="InterPro" id="IPR009660">
    <property type="entry name" value="Phage_A500_Gp15"/>
</dbReference>
<dbReference type="RefSeq" id="WP_066158356.1">
    <property type="nucleotide sequence ID" value="NZ_CP020814.1"/>
</dbReference>
<evidence type="ECO:0000313" key="1">
    <source>
        <dbReference type="EMBL" id="ARK28798.1"/>
    </source>
</evidence>
<gene>
    <name evidence="1" type="ORF">BkAM31D_02430</name>
</gene>
<evidence type="ECO:0000313" key="2">
    <source>
        <dbReference type="Proteomes" id="UP000193006"/>
    </source>
</evidence>
<protein>
    <submittedName>
        <fullName evidence="1">Bacteriophage Gp15 protein</fullName>
    </submittedName>
</protein>
<dbReference type="Proteomes" id="UP000193006">
    <property type="component" value="Chromosome"/>
</dbReference>
<dbReference type="KEGG" id="bkw:BkAM31D_02430"/>
<accession>A0A1X9M5S4</accession>
<dbReference type="EMBL" id="CP020814">
    <property type="protein sequence ID" value="ARK28798.1"/>
    <property type="molecule type" value="Genomic_DNA"/>
</dbReference>
<name>A0A1X9M5S4_9BACI</name>
<dbReference type="Pfam" id="PF06854">
    <property type="entry name" value="Phage_Gp15"/>
    <property type="match status" value="1"/>
</dbReference>
<dbReference type="STRING" id="199441.BkAM31D_02430"/>